<gene>
    <name evidence="2" type="ORF">DSL64_13555</name>
</gene>
<accession>A0A3D8YE49</accession>
<comment type="caution">
    <text evidence="2">The sequence shown here is derived from an EMBL/GenBank/DDBJ whole genome shotgun (WGS) entry which is preliminary data.</text>
</comment>
<dbReference type="RefSeq" id="WP_115831444.1">
    <property type="nucleotide sequence ID" value="NZ_QNUL01000009.1"/>
</dbReference>
<sequence length="524" mass="58305">MRAVLLSLLLVIRTISVCLAQSTGNLSGGFESNSVYYINDKAPDAASPDDRFGSNNFLKLDYTKGKFSAGVVYEAYLPVLQGLPSELSGQKITFKYASFQDEKLTVTVGDFYEQFGSGLALRAYEERLLGLNNSIEGVKVAYRLNDFMQLKAVYGRPRKYLQRAESQLRGLNYKLEVSRLFGWSKSAVSVEASYVNRYERYTGTSESVNPNVNLFSFQGQLQRGAFSLKGEYVYKTADPAIYNDNMQKDGSALLLEAGCNKDHTGVLLTVRRLEYMDFRSSRSTVGLTEVANYTPALTRQYTYAIANLNPYAAQSNGEAGGQLDFFHFFPEGSLAGGESGLNFSANGSAYYNLMGTAETGFSFTQTGKTLFYRDLNFDLNKQWNSRLKTTLVFSSQTFNPESIGEKGGSYHAQIAVADIVYRFNQKRSLRIEAGHLYKKQQDRNWASLNLTYELAPSWSFFTSDLYNYGGNGVHYYNAGASYSRSATRVALQYGRNRAGYQCAGGVCRLMPAYTGANLSLTCSF</sequence>
<feature type="signal peptide" evidence="1">
    <location>
        <begin position="1"/>
        <end position="20"/>
    </location>
</feature>
<dbReference type="Pfam" id="PF19494">
    <property type="entry name" value="DUF6029"/>
    <property type="match status" value="1"/>
</dbReference>
<evidence type="ECO:0000256" key="1">
    <source>
        <dbReference type="SAM" id="SignalP"/>
    </source>
</evidence>
<dbReference type="OrthoDB" id="5480631at2"/>
<keyword evidence="3" id="KW-1185">Reference proteome</keyword>
<feature type="chain" id="PRO_5017543621" evidence="1">
    <location>
        <begin position="21"/>
        <end position="524"/>
    </location>
</feature>
<reference evidence="2 3" key="1">
    <citation type="submission" date="2018-07" db="EMBL/GenBank/DDBJ databases">
        <title>Dyadobacter roseus sp. nov., isolated from rose rhizosphere soil.</title>
        <authorList>
            <person name="Chen L."/>
        </authorList>
    </citation>
    <scope>NUCLEOTIDE SEQUENCE [LARGE SCALE GENOMIC DNA]</scope>
    <source>
        <strain evidence="2 3">RS19</strain>
    </source>
</reference>
<evidence type="ECO:0000313" key="3">
    <source>
        <dbReference type="Proteomes" id="UP000256373"/>
    </source>
</evidence>
<dbReference type="AlphaFoldDB" id="A0A3D8YE49"/>
<keyword evidence="1" id="KW-0732">Signal</keyword>
<organism evidence="2 3">
    <name type="scientific">Dyadobacter luteus</name>
    <dbReference type="NCBI Taxonomy" id="2259619"/>
    <lineage>
        <taxon>Bacteria</taxon>
        <taxon>Pseudomonadati</taxon>
        <taxon>Bacteroidota</taxon>
        <taxon>Cytophagia</taxon>
        <taxon>Cytophagales</taxon>
        <taxon>Spirosomataceae</taxon>
        <taxon>Dyadobacter</taxon>
    </lineage>
</organism>
<protein>
    <submittedName>
        <fullName evidence="2">Uncharacterized protein</fullName>
    </submittedName>
</protein>
<evidence type="ECO:0000313" key="2">
    <source>
        <dbReference type="EMBL" id="REA60922.1"/>
    </source>
</evidence>
<name>A0A3D8YE49_9BACT</name>
<dbReference type="EMBL" id="QNUL01000009">
    <property type="protein sequence ID" value="REA60922.1"/>
    <property type="molecule type" value="Genomic_DNA"/>
</dbReference>
<dbReference type="InterPro" id="IPR046070">
    <property type="entry name" value="DUF6029"/>
</dbReference>
<dbReference type="Proteomes" id="UP000256373">
    <property type="component" value="Unassembled WGS sequence"/>
</dbReference>
<proteinExistence type="predicted"/>